<dbReference type="Pfam" id="PF01198">
    <property type="entry name" value="Ribosomal_L31e"/>
    <property type="match status" value="1"/>
</dbReference>
<evidence type="ECO:0000256" key="3">
    <source>
        <dbReference type="ARBA" id="ARBA00023274"/>
    </source>
</evidence>
<dbReference type="PANTHER" id="PTHR10956">
    <property type="entry name" value="60S RIBOSOMAL PROTEIN L31"/>
    <property type="match status" value="1"/>
</dbReference>
<dbReference type="SMART" id="SM01380">
    <property type="entry name" value="Ribosomal_L31e"/>
    <property type="match status" value="1"/>
</dbReference>
<dbReference type="Proteomes" id="UP000308365">
    <property type="component" value="Unassembled WGS sequence"/>
</dbReference>
<accession>A0A4U1EH99</accession>
<dbReference type="GO" id="GO:0003735">
    <property type="term" value="F:structural constituent of ribosome"/>
    <property type="evidence" value="ECO:0007669"/>
    <property type="project" value="InterPro"/>
</dbReference>
<dbReference type="SUPFAM" id="SSF54575">
    <property type="entry name" value="Ribosomal protein L31e"/>
    <property type="match status" value="1"/>
</dbReference>
<dbReference type="EMBL" id="RWIC01001485">
    <property type="protein sequence ID" value="TKC35612.1"/>
    <property type="molecule type" value="Genomic_DNA"/>
</dbReference>
<organism evidence="5 6">
    <name type="scientific">Monodon monoceros</name>
    <name type="common">Narwhal</name>
    <name type="synonym">Ceratodon monodon</name>
    <dbReference type="NCBI Taxonomy" id="40151"/>
    <lineage>
        <taxon>Eukaryota</taxon>
        <taxon>Metazoa</taxon>
        <taxon>Chordata</taxon>
        <taxon>Craniata</taxon>
        <taxon>Vertebrata</taxon>
        <taxon>Euteleostomi</taxon>
        <taxon>Mammalia</taxon>
        <taxon>Eutheria</taxon>
        <taxon>Laurasiatheria</taxon>
        <taxon>Artiodactyla</taxon>
        <taxon>Whippomorpha</taxon>
        <taxon>Cetacea</taxon>
        <taxon>Odontoceti</taxon>
        <taxon>Monodontidae</taxon>
        <taxon>Monodon</taxon>
    </lineage>
</organism>
<evidence type="ECO:0000313" key="5">
    <source>
        <dbReference type="EMBL" id="TKC35612.1"/>
    </source>
</evidence>
<dbReference type="GO" id="GO:0022625">
    <property type="term" value="C:cytosolic large ribosomal subunit"/>
    <property type="evidence" value="ECO:0007669"/>
    <property type="project" value="TreeGrafter"/>
</dbReference>
<proteinExistence type="inferred from homology"/>
<evidence type="ECO:0000256" key="2">
    <source>
        <dbReference type="ARBA" id="ARBA00022980"/>
    </source>
</evidence>
<sequence>MAPTKKDGEKDHSASNKAVSREYTTDIHKHTRGAGFKKRAPCTLKEIQKFAMKEMGTPALSIDPSQRNKDCPYCTCGWCPENKIRMKIHQTSLVPCVPVTTFKNLQSVWMRTTH</sequence>
<dbReference type="InterPro" id="IPR023621">
    <property type="entry name" value="Ribosomal_eL31_dom_sf"/>
</dbReference>
<comment type="similarity">
    <text evidence="1">Belongs to the eukaryotic ribosomal protein eL31 family.</text>
</comment>
<gene>
    <name evidence="5" type="ORF">EI555_006278</name>
</gene>
<evidence type="ECO:0000256" key="1">
    <source>
        <dbReference type="ARBA" id="ARBA00010808"/>
    </source>
</evidence>
<comment type="caution">
    <text evidence="5">The sequence shown here is derived from an EMBL/GenBank/DDBJ whole genome shotgun (WGS) entry which is preliminary data.</text>
</comment>
<dbReference type="GO" id="GO:0002181">
    <property type="term" value="P:cytoplasmic translation"/>
    <property type="evidence" value="ECO:0007669"/>
    <property type="project" value="TreeGrafter"/>
</dbReference>
<dbReference type="PANTHER" id="PTHR10956:SF0">
    <property type="entry name" value="60S RIBOSOMAL PROTEIN L31"/>
    <property type="match status" value="1"/>
</dbReference>
<dbReference type="Gene3D" id="3.10.440.10">
    <property type="match status" value="1"/>
</dbReference>
<reference evidence="6" key="1">
    <citation type="journal article" date="2019" name="IScience">
        <title>Narwhal Genome Reveals Long-Term Low Genetic Diversity despite Current Large Abundance Size.</title>
        <authorList>
            <person name="Westbury M.V."/>
            <person name="Petersen B."/>
            <person name="Garde E."/>
            <person name="Heide-Jorgensen M.P."/>
            <person name="Lorenzen E.D."/>
        </authorList>
    </citation>
    <scope>NUCLEOTIDE SEQUENCE [LARGE SCALE GENOMIC DNA]</scope>
</reference>
<feature type="compositionally biased region" description="Basic and acidic residues" evidence="4">
    <location>
        <begin position="1"/>
        <end position="28"/>
    </location>
</feature>
<keyword evidence="3" id="KW-0687">Ribonucleoprotein</keyword>
<name>A0A4U1EH99_MONMO</name>
<evidence type="ECO:0008006" key="7">
    <source>
        <dbReference type="Google" id="ProtNLM"/>
    </source>
</evidence>
<protein>
    <recommendedName>
        <fullName evidence="7">60S ribosomal protein L31</fullName>
    </recommendedName>
</protein>
<dbReference type="AlphaFoldDB" id="A0A4U1EH99"/>
<keyword evidence="2" id="KW-0689">Ribosomal protein</keyword>
<evidence type="ECO:0000256" key="4">
    <source>
        <dbReference type="SAM" id="MobiDB-lite"/>
    </source>
</evidence>
<feature type="region of interest" description="Disordered" evidence="4">
    <location>
        <begin position="1"/>
        <end position="34"/>
    </location>
</feature>
<evidence type="ECO:0000313" key="6">
    <source>
        <dbReference type="Proteomes" id="UP000308365"/>
    </source>
</evidence>
<dbReference type="InterPro" id="IPR000054">
    <property type="entry name" value="Ribosomal_eL31"/>
</dbReference>